<evidence type="ECO:0000313" key="3">
    <source>
        <dbReference type="Proteomes" id="UP000664399"/>
    </source>
</evidence>
<dbReference type="Proteomes" id="UP000664399">
    <property type="component" value="Unassembled WGS sequence"/>
</dbReference>
<keyword evidence="3" id="KW-1185">Reference proteome</keyword>
<accession>A0ABS3LMB4</accession>
<organism evidence="2 3">
    <name type="scientific">Acetobacter suratthaniensis</name>
    <dbReference type="NCBI Taxonomy" id="1502841"/>
    <lineage>
        <taxon>Bacteria</taxon>
        <taxon>Pseudomonadati</taxon>
        <taxon>Pseudomonadota</taxon>
        <taxon>Alphaproteobacteria</taxon>
        <taxon>Acetobacterales</taxon>
        <taxon>Acetobacteraceae</taxon>
        <taxon>Acetobacter</taxon>
    </lineage>
</organism>
<name>A0ABS3LMB4_9PROT</name>
<sequence>MAAFFPFWANAQTTTPEQMTLNFYKKYMIQCAKDFGPPSGNINRDYFCNIDIQKYITKSLYEKIMRSQRAQPIGDLLPDTDPNYLGDSDYFTHTQDFAAEWASLISVKKIRGDNNQAVVRVFMASSGPVNNALAVCVRLQRDKNSWKINLVDLAPENLLPSCTDN</sequence>
<dbReference type="Gene3D" id="3.10.450.50">
    <property type="match status" value="1"/>
</dbReference>
<evidence type="ECO:0000313" key="2">
    <source>
        <dbReference type="EMBL" id="MBO1328496.1"/>
    </source>
</evidence>
<dbReference type="RefSeq" id="WP_207854325.1">
    <property type="nucleotide sequence ID" value="NZ_JAFVMG010000007.1"/>
</dbReference>
<evidence type="ECO:0000259" key="1">
    <source>
        <dbReference type="Pfam" id="PF12883"/>
    </source>
</evidence>
<gene>
    <name evidence="2" type="ORF">J2D75_08400</name>
</gene>
<reference evidence="2 3" key="1">
    <citation type="submission" date="2021-03" db="EMBL/GenBank/DDBJ databases">
        <title>The complete genome sequence of Acetobacter suratthaniensis TBRC 1719.</title>
        <authorList>
            <person name="Charoenyingcharoen P."/>
            <person name="Yukphan P."/>
        </authorList>
    </citation>
    <scope>NUCLEOTIDE SEQUENCE [LARGE SCALE GENOMIC DNA]</scope>
    <source>
        <strain evidence="2 3">TBRC 1719</strain>
    </source>
</reference>
<dbReference type="Pfam" id="PF12883">
    <property type="entry name" value="DUF3828"/>
    <property type="match status" value="1"/>
</dbReference>
<proteinExistence type="predicted"/>
<protein>
    <submittedName>
        <fullName evidence="2">DUF3828 domain-containing protein</fullName>
    </submittedName>
</protein>
<dbReference type="EMBL" id="JAFVMG010000007">
    <property type="protein sequence ID" value="MBO1328496.1"/>
    <property type="molecule type" value="Genomic_DNA"/>
</dbReference>
<feature type="domain" description="DUF3828" evidence="1">
    <location>
        <begin position="16"/>
        <end position="151"/>
    </location>
</feature>
<dbReference type="InterPro" id="IPR024289">
    <property type="entry name" value="DUF3828"/>
</dbReference>
<comment type="caution">
    <text evidence="2">The sequence shown here is derived from an EMBL/GenBank/DDBJ whole genome shotgun (WGS) entry which is preliminary data.</text>
</comment>